<name>A0A9D3X400_9SAUR</name>
<evidence type="ECO:0000313" key="1">
    <source>
        <dbReference type="EMBL" id="KAH1173152.1"/>
    </source>
</evidence>
<proteinExistence type="predicted"/>
<reference evidence="1" key="1">
    <citation type="submission" date="2021-09" db="EMBL/GenBank/DDBJ databases">
        <title>The genome of Mauremys mutica provides insights into the evolution of semi-aquatic lifestyle.</title>
        <authorList>
            <person name="Gong S."/>
            <person name="Gao Y."/>
        </authorList>
    </citation>
    <scope>NUCLEOTIDE SEQUENCE</scope>
    <source>
        <strain evidence="1">MM-2020</strain>
        <tissue evidence="1">Muscle</tissue>
    </source>
</reference>
<keyword evidence="2" id="KW-1185">Reference proteome</keyword>
<dbReference type="Proteomes" id="UP000827986">
    <property type="component" value="Unassembled WGS sequence"/>
</dbReference>
<evidence type="ECO:0000313" key="2">
    <source>
        <dbReference type="Proteomes" id="UP000827986"/>
    </source>
</evidence>
<protein>
    <submittedName>
        <fullName evidence="1">Uncharacterized protein</fullName>
    </submittedName>
</protein>
<dbReference type="AlphaFoldDB" id="A0A9D3X400"/>
<organism evidence="1 2">
    <name type="scientific">Mauremys mutica</name>
    <name type="common">yellowpond turtle</name>
    <dbReference type="NCBI Taxonomy" id="74926"/>
    <lineage>
        <taxon>Eukaryota</taxon>
        <taxon>Metazoa</taxon>
        <taxon>Chordata</taxon>
        <taxon>Craniata</taxon>
        <taxon>Vertebrata</taxon>
        <taxon>Euteleostomi</taxon>
        <taxon>Archelosauria</taxon>
        <taxon>Testudinata</taxon>
        <taxon>Testudines</taxon>
        <taxon>Cryptodira</taxon>
        <taxon>Durocryptodira</taxon>
        <taxon>Testudinoidea</taxon>
        <taxon>Geoemydidae</taxon>
        <taxon>Geoemydinae</taxon>
        <taxon>Mauremys</taxon>
    </lineage>
</organism>
<feature type="non-terminal residue" evidence="1">
    <location>
        <position position="80"/>
    </location>
</feature>
<gene>
    <name evidence="1" type="ORF">KIL84_016991</name>
</gene>
<accession>A0A9D3X400</accession>
<feature type="non-terminal residue" evidence="1">
    <location>
        <position position="1"/>
    </location>
</feature>
<sequence>SPSPEQGLPWPEAELTAAPGPAAWLHIAPRRSFVQTQIKGWNLPCAGASVSLRCQQSPACGAQSMLLGLLGEEEPFSWGP</sequence>
<dbReference type="EMBL" id="JAHDVG010000482">
    <property type="protein sequence ID" value="KAH1173152.1"/>
    <property type="molecule type" value="Genomic_DNA"/>
</dbReference>
<comment type="caution">
    <text evidence="1">The sequence shown here is derived from an EMBL/GenBank/DDBJ whole genome shotgun (WGS) entry which is preliminary data.</text>
</comment>